<dbReference type="PANTHER" id="PTHR37937">
    <property type="entry name" value="CONJUGATIVE TRANSFER: DNA TRANSPORT"/>
    <property type="match status" value="1"/>
</dbReference>
<dbReference type="InterPro" id="IPR032689">
    <property type="entry name" value="TraG-D_C"/>
</dbReference>
<dbReference type="OrthoDB" id="226701at2"/>
<keyword evidence="5 7" id="KW-0472">Membrane</keyword>
<evidence type="ECO:0000313" key="9">
    <source>
        <dbReference type="EMBL" id="QBI56338.1"/>
    </source>
</evidence>
<evidence type="ECO:0000256" key="2">
    <source>
        <dbReference type="ARBA" id="ARBA00022475"/>
    </source>
</evidence>
<evidence type="ECO:0000256" key="6">
    <source>
        <dbReference type="SAM" id="MobiDB-lite"/>
    </source>
</evidence>
<dbReference type="RefSeq" id="WP_131101158.1">
    <property type="nucleotide sequence ID" value="NZ_CP036455.1"/>
</dbReference>
<feature type="domain" description="TraD/TraG TraM recognition site" evidence="8">
    <location>
        <begin position="436"/>
        <end position="553"/>
    </location>
</feature>
<evidence type="ECO:0000256" key="1">
    <source>
        <dbReference type="ARBA" id="ARBA00004651"/>
    </source>
</evidence>
<feature type="transmembrane region" description="Helical" evidence="7">
    <location>
        <begin position="80"/>
        <end position="100"/>
    </location>
</feature>
<keyword evidence="10" id="KW-1185">Reference proteome</keyword>
<dbReference type="GO" id="GO:0005886">
    <property type="term" value="C:plasma membrane"/>
    <property type="evidence" value="ECO:0007669"/>
    <property type="project" value="UniProtKB-SubCell"/>
</dbReference>
<dbReference type="Proteomes" id="UP000292235">
    <property type="component" value="Chromosome"/>
</dbReference>
<reference evidence="9 10" key="1">
    <citation type="submission" date="2019-02" db="EMBL/GenBank/DDBJ databases">
        <authorList>
            <person name="Khodamoradi S."/>
            <person name="Hahnke R.L."/>
            <person name="Kaempfer P."/>
            <person name="Schumann P."/>
            <person name="Rohde M."/>
            <person name="Steinert M."/>
            <person name="Luzhetskyy A."/>
            <person name="Wink J."/>
            <person name="Ruckert C."/>
        </authorList>
    </citation>
    <scope>NUCLEOTIDE SEQUENCE [LARGE SCALE GENOMIC DNA]</scope>
    <source>
        <strain evidence="9 10">M2</strain>
    </source>
</reference>
<feature type="transmembrane region" description="Helical" evidence="7">
    <location>
        <begin position="21"/>
        <end position="46"/>
    </location>
</feature>
<comment type="subcellular location">
    <subcellularLocation>
        <location evidence="1">Cell membrane</location>
        <topology evidence="1">Multi-pass membrane protein</topology>
    </subcellularLocation>
</comment>
<keyword evidence="3 7" id="KW-0812">Transmembrane</keyword>
<evidence type="ECO:0000256" key="3">
    <source>
        <dbReference type="ARBA" id="ARBA00022692"/>
    </source>
</evidence>
<feature type="region of interest" description="Disordered" evidence="6">
    <location>
        <begin position="602"/>
        <end position="635"/>
    </location>
</feature>
<keyword evidence="2" id="KW-1003">Cell membrane</keyword>
<gene>
    <name evidence="9" type="primary">traG</name>
    <name evidence="9" type="ORF">EKD16_22925</name>
</gene>
<evidence type="ECO:0000256" key="5">
    <source>
        <dbReference type="ARBA" id="ARBA00023136"/>
    </source>
</evidence>
<name>A0A4P6Q6E3_9ACTN</name>
<proteinExistence type="predicted"/>
<organism evidence="9 10">
    <name type="scientific">Streptomonospora litoralis</name>
    <dbReference type="NCBI Taxonomy" id="2498135"/>
    <lineage>
        <taxon>Bacteria</taxon>
        <taxon>Bacillati</taxon>
        <taxon>Actinomycetota</taxon>
        <taxon>Actinomycetes</taxon>
        <taxon>Streptosporangiales</taxon>
        <taxon>Nocardiopsidaceae</taxon>
        <taxon>Streptomonospora</taxon>
    </lineage>
</organism>
<dbReference type="PANTHER" id="PTHR37937:SF1">
    <property type="entry name" value="CONJUGATIVE TRANSFER: DNA TRANSPORT"/>
    <property type="match status" value="1"/>
</dbReference>
<dbReference type="InterPro" id="IPR051539">
    <property type="entry name" value="T4SS-coupling_protein"/>
</dbReference>
<dbReference type="SUPFAM" id="SSF52540">
    <property type="entry name" value="P-loop containing nucleoside triphosphate hydrolases"/>
    <property type="match status" value="1"/>
</dbReference>
<evidence type="ECO:0000256" key="7">
    <source>
        <dbReference type="SAM" id="Phobius"/>
    </source>
</evidence>
<evidence type="ECO:0000256" key="4">
    <source>
        <dbReference type="ARBA" id="ARBA00022989"/>
    </source>
</evidence>
<evidence type="ECO:0000259" key="8">
    <source>
        <dbReference type="Pfam" id="PF12696"/>
    </source>
</evidence>
<keyword evidence="4 7" id="KW-1133">Transmembrane helix</keyword>
<dbReference type="Pfam" id="PF12696">
    <property type="entry name" value="TraG-D_C"/>
    <property type="match status" value="1"/>
</dbReference>
<accession>A0A4P6Q6E3</accession>
<dbReference type="KEGG" id="strr:EKD16_22925"/>
<protein>
    <submittedName>
        <fullName evidence="9">Conjugal transfer protein TraG</fullName>
    </submittedName>
</protein>
<dbReference type="CDD" id="cd01127">
    <property type="entry name" value="TrwB_TraG_TraD_VirD4"/>
    <property type="match status" value="1"/>
</dbReference>
<dbReference type="EMBL" id="CP036455">
    <property type="protein sequence ID" value="QBI56338.1"/>
    <property type="molecule type" value="Genomic_DNA"/>
</dbReference>
<dbReference type="InterPro" id="IPR027417">
    <property type="entry name" value="P-loop_NTPase"/>
</dbReference>
<dbReference type="Gene3D" id="3.40.50.300">
    <property type="entry name" value="P-loop containing nucleotide triphosphate hydrolases"/>
    <property type="match status" value="1"/>
</dbReference>
<feature type="compositionally biased region" description="Basic and acidic residues" evidence="6">
    <location>
        <begin position="602"/>
        <end position="613"/>
    </location>
</feature>
<dbReference type="AlphaFoldDB" id="A0A4P6Q6E3"/>
<sequence>MARRRPKYQVRGGAAAAGAPPLLVLLALWGAVGLAYLFWVAAWAAAELAGGRVGEFGASWTLALVLWETETTWPGVSTPLVVLLFAPMSALALAAVWLLLKVAHRLVYGQPDAVAALNKGNATIAELARPEAAEKALRLRKHSLRKQGRRNRRAARLPEADVGLVIGDVKGQGRGKGPRLFASWEDTVLAYMAPRAGKTTAMAIPYVLDAPGPALATSNKGDVWAATASLREQSTGERVWLFDPQHVTHQQRDFWWDPLAGVRSVEDAYRLSGHFVLTIDDDSKKDMWGPAARALLSQLMLAAALGGESLAKVGEWLHDTKLPQPVDLLFEHGFVAYAEALRETQNIVAETRDGIYTTARTAARCLDDPQIMAWVTPANASVPAFEPREFVKSKETLYLLSKSRAAAAPLIAALTDAVFIAGEEASEGQGGRLDPPLVAVLDEAANICKIADLPDLYSHLGSRGIVPVTILQSYRQGVRVWTENGMEAMWSAATVKVFGAGLDDHKIVEALSKLIGQHDISTTSFSYGEGKGNHSVQLRRQEIMQGSDIRRIEKGECLLFATAAQPALLRMRPWYATGRAGIVSAAIKKAEQSITTEARIGERLRSGRDEADGRGFSGIDGATAVGGSAQPPPRG</sequence>
<evidence type="ECO:0000313" key="10">
    <source>
        <dbReference type="Proteomes" id="UP000292235"/>
    </source>
</evidence>